<dbReference type="AlphaFoldDB" id="A0A2U3L8K9"/>
<accession>A0A2U3L8K9</accession>
<gene>
    <name evidence="2" type="ORF">SBA1_820067</name>
</gene>
<protein>
    <submittedName>
        <fullName evidence="2">Uncharacterized protein</fullName>
    </submittedName>
</protein>
<evidence type="ECO:0000256" key="1">
    <source>
        <dbReference type="SAM" id="MobiDB-lite"/>
    </source>
</evidence>
<name>A0A2U3L8K9_9BACT</name>
<proteinExistence type="predicted"/>
<feature type="region of interest" description="Disordered" evidence="1">
    <location>
        <begin position="162"/>
        <end position="187"/>
    </location>
</feature>
<sequence>MIQRSWIYNHGVMKHIAFVLIVAMYCLTGCNKPAGSAAPSTGASAAPASPDAVQQKLQEYSGAGATDCGRLDVHAAQAQLKTASDCALQANQSKHPFYVAYDMPGMTVGVAGSAEGKLFTVQAQSEGASPSLTGGACPAPLRIASSGRVTCFAPGDMGSMSGSHGGGAMPPGMPNPHTAGGTKSANQ</sequence>
<evidence type="ECO:0000313" key="3">
    <source>
        <dbReference type="Proteomes" id="UP000238701"/>
    </source>
</evidence>
<reference evidence="3" key="1">
    <citation type="submission" date="2018-02" db="EMBL/GenBank/DDBJ databases">
        <authorList>
            <person name="Hausmann B."/>
        </authorList>
    </citation>
    <scope>NUCLEOTIDE SEQUENCE [LARGE SCALE GENOMIC DNA]</scope>
    <source>
        <strain evidence="3">Peat soil MAG SbA1</strain>
    </source>
</reference>
<evidence type="ECO:0000313" key="2">
    <source>
        <dbReference type="EMBL" id="SPF48265.1"/>
    </source>
</evidence>
<dbReference type="Proteomes" id="UP000238701">
    <property type="component" value="Unassembled WGS sequence"/>
</dbReference>
<organism evidence="2 3">
    <name type="scientific">Candidatus Sulfotelmatobacter kueseliae</name>
    <dbReference type="NCBI Taxonomy" id="2042962"/>
    <lineage>
        <taxon>Bacteria</taxon>
        <taxon>Pseudomonadati</taxon>
        <taxon>Acidobacteriota</taxon>
        <taxon>Terriglobia</taxon>
        <taxon>Terriglobales</taxon>
        <taxon>Candidatus Korobacteraceae</taxon>
        <taxon>Candidatus Sulfotelmatobacter</taxon>
    </lineage>
</organism>
<dbReference type="EMBL" id="OMOD01000180">
    <property type="protein sequence ID" value="SPF48265.1"/>
    <property type="molecule type" value="Genomic_DNA"/>
</dbReference>